<dbReference type="EMBL" id="QJKJ01001861">
    <property type="protein sequence ID" value="RDY05534.1"/>
    <property type="molecule type" value="Genomic_DNA"/>
</dbReference>
<comment type="caution">
    <text evidence="1">The sequence shown here is derived from an EMBL/GenBank/DDBJ whole genome shotgun (WGS) entry which is preliminary data.</text>
</comment>
<proteinExistence type="predicted"/>
<dbReference type="Proteomes" id="UP000257109">
    <property type="component" value="Unassembled WGS sequence"/>
</dbReference>
<organism evidence="1 2">
    <name type="scientific">Mucuna pruriens</name>
    <name type="common">Velvet bean</name>
    <name type="synonym">Dolichos pruriens</name>
    <dbReference type="NCBI Taxonomy" id="157652"/>
    <lineage>
        <taxon>Eukaryota</taxon>
        <taxon>Viridiplantae</taxon>
        <taxon>Streptophyta</taxon>
        <taxon>Embryophyta</taxon>
        <taxon>Tracheophyta</taxon>
        <taxon>Spermatophyta</taxon>
        <taxon>Magnoliopsida</taxon>
        <taxon>eudicotyledons</taxon>
        <taxon>Gunneridae</taxon>
        <taxon>Pentapetalae</taxon>
        <taxon>rosids</taxon>
        <taxon>fabids</taxon>
        <taxon>Fabales</taxon>
        <taxon>Fabaceae</taxon>
        <taxon>Papilionoideae</taxon>
        <taxon>50 kb inversion clade</taxon>
        <taxon>NPAAA clade</taxon>
        <taxon>indigoferoid/millettioid clade</taxon>
        <taxon>Phaseoleae</taxon>
        <taxon>Mucuna</taxon>
    </lineage>
</organism>
<gene>
    <name evidence="1" type="ORF">CR513_10624</name>
</gene>
<dbReference type="AlphaFoldDB" id="A0A371HS73"/>
<protein>
    <submittedName>
        <fullName evidence="1">Uncharacterized protein</fullName>
    </submittedName>
</protein>
<accession>A0A371HS73</accession>
<name>A0A371HS73_MUCPR</name>
<sequence>MTTVSSTDQLYALDPEIKITLCRLRKTRNIMVNISSSSDSVIYSDQLSTDISPSSSNIFAEPG</sequence>
<evidence type="ECO:0000313" key="2">
    <source>
        <dbReference type="Proteomes" id="UP000257109"/>
    </source>
</evidence>
<feature type="non-terminal residue" evidence="1">
    <location>
        <position position="1"/>
    </location>
</feature>
<evidence type="ECO:0000313" key="1">
    <source>
        <dbReference type="EMBL" id="RDY05534.1"/>
    </source>
</evidence>
<reference evidence="1" key="1">
    <citation type="submission" date="2018-05" db="EMBL/GenBank/DDBJ databases">
        <title>Draft genome of Mucuna pruriens seed.</title>
        <authorList>
            <person name="Nnadi N.E."/>
            <person name="Vos R."/>
            <person name="Hasami M.H."/>
            <person name="Devisetty U.K."/>
            <person name="Aguiy J.C."/>
        </authorList>
    </citation>
    <scope>NUCLEOTIDE SEQUENCE [LARGE SCALE GENOMIC DNA]</scope>
    <source>
        <strain evidence="1">JCA_2017</strain>
    </source>
</reference>
<keyword evidence="2" id="KW-1185">Reference proteome</keyword>